<comment type="catalytic activity">
    <reaction evidence="7 10">
        <text>urate + O2 + H2O = 5-hydroxyisourate + H2O2</text>
        <dbReference type="Rhea" id="RHEA:21368"/>
        <dbReference type="ChEBI" id="CHEBI:15377"/>
        <dbReference type="ChEBI" id="CHEBI:15379"/>
        <dbReference type="ChEBI" id="CHEBI:16240"/>
        <dbReference type="ChEBI" id="CHEBI:17775"/>
        <dbReference type="ChEBI" id="CHEBI:18072"/>
        <dbReference type="EC" id="1.7.3.3"/>
    </reaction>
</comment>
<evidence type="ECO:0000313" key="12">
    <source>
        <dbReference type="Proteomes" id="UP000789342"/>
    </source>
</evidence>
<dbReference type="PANTHER" id="PTHR42874">
    <property type="entry name" value="URICASE"/>
    <property type="match status" value="1"/>
</dbReference>
<accession>A0A9N9EBU9</accession>
<comment type="subcellular location">
    <subcellularLocation>
        <location evidence="1 7">Peroxisome</location>
    </subcellularLocation>
</comment>
<dbReference type="EC" id="1.7.3.3" evidence="7 10"/>
<organism evidence="11 12">
    <name type="scientific">Acaulospora morrowiae</name>
    <dbReference type="NCBI Taxonomy" id="94023"/>
    <lineage>
        <taxon>Eukaryota</taxon>
        <taxon>Fungi</taxon>
        <taxon>Fungi incertae sedis</taxon>
        <taxon>Mucoromycota</taxon>
        <taxon>Glomeromycotina</taxon>
        <taxon>Glomeromycetes</taxon>
        <taxon>Diversisporales</taxon>
        <taxon>Acaulosporaceae</taxon>
        <taxon>Acaulospora</taxon>
    </lineage>
</organism>
<comment type="caution">
    <text evidence="11">The sequence shown here is derived from an EMBL/GenBank/DDBJ whole genome shotgun (WGS) entry which is preliminary data.</text>
</comment>
<feature type="binding site" evidence="9">
    <location>
        <position position="231"/>
    </location>
    <ligand>
        <name>urate</name>
        <dbReference type="ChEBI" id="CHEBI:17775"/>
    </ligand>
</feature>
<feature type="binding site" evidence="9">
    <location>
        <position position="182"/>
    </location>
    <ligand>
        <name>urate</name>
        <dbReference type="ChEBI" id="CHEBI:17775"/>
    </ligand>
</feature>
<evidence type="ECO:0000256" key="8">
    <source>
        <dbReference type="PIRSR" id="PIRSR000241-1"/>
    </source>
</evidence>
<feature type="binding site" evidence="9">
    <location>
        <position position="257"/>
    </location>
    <ligand>
        <name>urate</name>
        <dbReference type="ChEBI" id="CHEBI:17775"/>
    </ligand>
</feature>
<feature type="binding site" evidence="9">
    <location>
        <position position="230"/>
    </location>
    <ligand>
        <name>urate</name>
        <dbReference type="ChEBI" id="CHEBI:17775"/>
    </ligand>
</feature>
<comment type="function">
    <text evidence="7 10">Catalyzes the oxidation of uric acid to 5-hydroxyisourate, which is further processed to form (S)-allantoin.</text>
</comment>
<keyword evidence="4 7" id="KW-0659">Purine metabolism</keyword>
<feature type="active site" description="Charge relay system" evidence="8">
    <location>
        <position position="13"/>
    </location>
</feature>
<evidence type="ECO:0000256" key="3">
    <source>
        <dbReference type="ARBA" id="ARBA00009760"/>
    </source>
</evidence>
<dbReference type="SUPFAM" id="SSF55620">
    <property type="entry name" value="Tetrahydrobiopterin biosynthesis enzymes-like"/>
    <property type="match status" value="2"/>
</dbReference>
<keyword evidence="6 7" id="KW-0576">Peroxisome</keyword>
<dbReference type="PROSITE" id="PS00366">
    <property type="entry name" value="URICASE"/>
    <property type="match status" value="1"/>
</dbReference>
<feature type="binding site" evidence="9">
    <location>
        <position position="257"/>
    </location>
    <ligand>
        <name>O2</name>
        <dbReference type="ChEBI" id="CHEBI:15379"/>
    </ligand>
</feature>
<feature type="active site" description="Charge relay system" evidence="8">
    <location>
        <position position="58"/>
    </location>
</feature>
<evidence type="ECO:0000256" key="7">
    <source>
        <dbReference type="PIRNR" id="PIRNR000241"/>
    </source>
</evidence>
<evidence type="ECO:0000256" key="6">
    <source>
        <dbReference type="ARBA" id="ARBA00023140"/>
    </source>
</evidence>
<dbReference type="InterPro" id="IPR002042">
    <property type="entry name" value="Uricase"/>
</dbReference>
<protein>
    <recommendedName>
        <fullName evidence="7 10">Uricase</fullName>
        <ecNumber evidence="7 10">1.7.3.3</ecNumber>
    </recommendedName>
    <alternativeName>
        <fullName evidence="7">Urate oxidase</fullName>
    </alternativeName>
</protein>
<dbReference type="GO" id="GO:0019628">
    <property type="term" value="P:urate catabolic process"/>
    <property type="evidence" value="ECO:0007669"/>
    <property type="project" value="TreeGrafter"/>
</dbReference>
<evidence type="ECO:0000256" key="5">
    <source>
        <dbReference type="ARBA" id="ARBA00023002"/>
    </source>
</evidence>
<dbReference type="PIRSF" id="PIRSF000241">
    <property type="entry name" value="Urate_oxidase"/>
    <property type="match status" value="1"/>
</dbReference>
<dbReference type="GO" id="GO:0006145">
    <property type="term" value="P:purine nucleobase catabolic process"/>
    <property type="evidence" value="ECO:0007669"/>
    <property type="project" value="TreeGrafter"/>
</dbReference>
<dbReference type="EMBL" id="CAJVPV010011939">
    <property type="protein sequence ID" value="CAG8665879.1"/>
    <property type="molecule type" value="Genomic_DNA"/>
</dbReference>
<feature type="binding site" evidence="9">
    <location>
        <position position="231"/>
    </location>
    <ligand>
        <name>5-hydroxyisourate</name>
        <dbReference type="ChEBI" id="CHEBI:18072"/>
    </ligand>
</feature>
<keyword evidence="12" id="KW-1185">Reference proteome</keyword>
<feature type="binding site" evidence="9">
    <location>
        <position position="257"/>
    </location>
    <ligand>
        <name>5-hydroxyisourate</name>
        <dbReference type="ChEBI" id="CHEBI:18072"/>
    </ligand>
</feature>
<proteinExistence type="inferred from homology"/>
<dbReference type="FunFam" id="3.10.270.10:FF:000001">
    <property type="entry name" value="Uricase"/>
    <property type="match status" value="1"/>
</dbReference>
<sequence>MSNVSLKEQRYGKNNVRLFKVVRTGKWHEVVELTVCVLLEGDFVTSYTEADNSKVVATDSMKNTIYILAKQSPHVQNIEIFATEIGHHFVSTYSHVSKANVSITKHKWTRMLIDGKLHDHSFYRDGEDTRSTKVVVAKTNSKDVSVQIESGLKNLLVLKTTGSAFYGFLRDKFTTLPETNDRILSTNVDATWTYNIPSVASVKNIPFDDIFDSIRSITLKTFATDNSASVQATLYLMAKLALEKHSQIETVHYELPNIHYFEYDLERFDLKNKLKDANIYTPFDKPNGLIIATVSRTKSKL</sequence>
<evidence type="ECO:0000256" key="9">
    <source>
        <dbReference type="PIRSR" id="PIRSR000241-2"/>
    </source>
</evidence>
<dbReference type="GO" id="GO:0005777">
    <property type="term" value="C:peroxisome"/>
    <property type="evidence" value="ECO:0007669"/>
    <property type="project" value="UniProtKB-SubCell"/>
</dbReference>
<evidence type="ECO:0000256" key="10">
    <source>
        <dbReference type="RuleBase" id="RU004455"/>
    </source>
</evidence>
<dbReference type="Gene3D" id="3.10.270.10">
    <property type="entry name" value="Urate Oxidase"/>
    <property type="match status" value="1"/>
</dbReference>
<dbReference type="OrthoDB" id="9992118at2759"/>
<feature type="active site" description="Charge relay system" evidence="8">
    <location>
        <position position="259"/>
    </location>
</feature>
<dbReference type="Pfam" id="PF01014">
    <property type="entry name" value="Uricase"/>
    <property type="match status" value="2"/>
</dbReference>
<evidence type="ECO:0000256" key="4">
    <source>
        <dbReference type="ARBA" id="ARBA00022631"/>
    </source>
</evidence>
<reference evidence="11" key="1">
    <citation type="submission" date="2021-06" db="EMBL/GenBank/DDBJ databases">
        <authorList>
            <person name="Kallberg Y."/>
            <person name="Tangrot J."/>
            <person name="Rosling A."/>
        </authorList>
    </citation>
    <scope>NUCLEOTIDE SEQUENCE</scope>
    <source>
        <strain evidence="11">CL551</strain>
    </source>
</reference>
<comment type="pathway">
    <text evidence="2 7">Purine metabolism; urate degradation; (S)-allantoin from urate: step 1/3.</text>
</comment>
<feature type="binding site" evidence="9">
    <location>
        <position position="165"/>
    </location>
    <ligand>
        <name>5-hydroxyisourate</name>
        <dbReference type="ChEBI" id="CHEBI:18072"/>
    </ligand>
</feature>
<feature type="binding site" evidence="9">
    <location>
        <position position="230"/>
    </location>
    <ligand>
        <name>5-hydroxyisourate</name>
        <dbReference type="ChEBI" id="CHEBI:18072"/>
    </ligand>
</feature>
<feature type="binding site" evidence="9">
    <location>
        <position position="182"/>
    </location>
    <ligand>
        <name>5-hydroxyisourate</name>
        <dbReference type="ChEBI" id="CHEBI:18072"/>
    </ligand>
</feature>
<dbReference type="InterPro" id="IPR019842">
    <property type="entry name" value="Uricase_CS"/>
</dbReference>
<evidence type="ECO:0000256" key="2">
    <source>
        <dbReference type="ARBA" id="ARBA00004831"/>
    </source>
</evidence>
<evidence type="ECO:0000313" key="11">
    <source>
        <dbReference type="EMBL" id="CAG8665879.1"/>
    </source>
</evidence>
<dbReference type="GO" id="GO:0004846">
    <property type="term" value="F:urate oxidase activity"/>
    <property type="evidence" value="ECO:0007669"/>
    <property type="project" value="UniProtKB-EC"/>
</dbReference>
<keyword evidence="5 7" id="KW-0560">Oxidoreductase</keyword>
<feature type="binding site" evidence="9">
    <location>
        <position position="59"/>
    </location>
    <ligand>
        <name>urate</name>
        <dbReference type="ChEBI" id="CHEBI:17775"/>
    </ligand>
</feature>
<dbReference type="PANTHER" id="PTHR42874:SF1">
    <property type="entry name" value="URICASE"/>
    <property type="match status" value="1"/>
</dbReference>
<evidence type="ECO:0000256" key="1">
    <source>
        <dbReference type="ARBA" id="ARBA00004275"/>
    </source>
</evidence>
<dbReference type="AlphaFoldDB" id="A0A9N9EBU9"/>
<feature type="binding site" evidence="9">
    <location>
        <position position="58"/>
    </location>
    <ligand>
        <name>urate</name>
        <dbReference type="ChEBI" id="CHEBI:17775"/>
    </ligand>
</feature>
<name>A0A9N9EBU9_9GLOM</name>
<dbReference type="NCBIfam" id="TIGR03383">
    <property type="entry name" value="urate_oxi"/>
    <property type="match status" value="1"/>
</dbReference>
<dbReference type="PRINTS" id="PR00093">
    <property type="entry name" value="URICASE"/>
</dbReference>
<comment type="similarity">
    <text evidence="3 7 10">Belongs to the uricase family.</text>
</comment>
<feature type="binding site" evidence="9">
    <location>
        <position position="165"/>
    </location>
    <ligand>
        <name>urate</name>
        <dbReference type="ChEBI" id="CHEBI:17775"/>
    </ligand>
</feature>
<gene>
    <name evidence="11" type="ORF">AMORRO_LOCUS10610</name>
</gene>
<dbReference type="Proteomes" id="UP000789342">
    <property type="component" value="Unassembled WGS sequence"/>
</dbReference>